<accession>L9WXR5</accession>
<proteinExistence type="predicted"/>
<feature type="compositionally biased region" description="Acidic residues" evidence="3">
    <location>
        <begin position="327"/>
        <end position="343"/>
    </location>
</feature>
<feature type="compositionally biased region" description="Low complexity" evidence="3">
    <location>
        <begin position="350"/>
        <end position="367"/>
    </location>
</feature>
<evidence type="ECO:0000313" key="6">
    <source>
        <dbReference type="EMBL" id="ELY54265.1"/>
    </source>
</evidence>
<dbReference type="InterPro" id="IPR011703">
    <property type="entry name" value="ATPase_AAA-3"/>
</dbReference>
<protein>
    <submittedName>
        <fullName evidence="6">ATPase AAA</fullName>
    </submittedName>
</protein>
<dbReference type="GO" id="GO:0016887">
    <property type="term" value="F:ATP hydrolysis activity"/>
    <property type="evidence" value="ECO:0007669"/>
    <property type="project" value="InterPro"/>
</dbReference>
<evidence type="ECO:0000256" key="1">
    <source>
        <dbReference type="ARBA" id="ARBA00022741"/>
    </source>
</evidence>
<dbReference type="RefSeq" id="WP_007259868.1">
    <property type="nucleotide sequence ID" value="NZ_AOHZ01000060.1"/>
</dbReference>
<dbReference type="Pfam" id="PF17863">
    <property type="entry name" value="AAA_lid_2"/>
    <property type="match status" value="1"/>
</dbReference>
<comment type="caution">
    <text evidence="6">The sequence shown here is derived from an EMBL/GenBank/DDBJ whole genome shotgun (WGS) entry which is preliminary data.</text>
</comment>
<feature type="region of interest" description="Disordered" evidence="3">
    <location>
        <begin position="319"/>
        <end position="384"/>
    </location>
</feature>
<dbReference type="AlphaFoldDB" id="L9WXR5"/>
<organism evidence="6 7">
    <name type="scientific">Natronolimnohabitans innermongolicus JCM 12255</name>
    <dbReference type="NCBI Taxonomy" id="1227499"/>
    <lineage>
        <taxon>Archaea</taxon>
        <taxon>Methanobacteriati</taxon>
        <taxon>Methanobacteriota</taxon>
        <taxon>Stenosarchaea group</taxon>
        <taxon>Halobacteria</taxon>
        <taxon>Halobacteriales</taxon>
        <taxon>Natrialbaceae</taxon>
        <taxon>Natronolimnohabitans</taxon>
    </lineage>
</organism>
<name>L9WXR5_9EURY</name>
<evidence type="ECO:0000256" key="3">
    <source>
        <dbReference type="SAM" id="MobiDB-lite"/>
    </source>
</evidence>
<feature type="domain" description="ATPase AAA-3" evidence="4">
    <location>
        <begin position="45"/>
        <end position="174"/>
    </location>
</feature>
<dbReference type="InterPro" id="IPR027417">
    <property type="entry name" value="P-loop_NTPase"/>
</dbReference>
<keyword evidence="7" id="KW-1185">Reference proteome</keyword>
<dbReference type="PANTHER" id="PTHR42759">
    <property type="entry name" value="MOXR FAMILY PROTEIN"/>
    <property type="match status" value="1"/>
</dbReference>
<dbReference type="Proteomes" id="UP000011602">
    <property type="component" value="Unassembled WGS sequence"/>
</dbReference>
<dbReference type="STRING" id="1227499.C493_12973"/>
<dbReference type="SUPFAM" id="SSF52540">
    <property type="entry name" value="P-loop containing nucleoside triphosphate hydrolases"/>
    <property type="match status" value="1"/>
</dbReference>
<dbReference type="InterPro" id="IPR041628">
    <property type="entry name" value="ChlI/MoxR_AAA_lid"/>
</dbReference>
<evidence type="ECO:0000259" key="5">
    <source>
        <dbReference type="Pfam" id="PF17863"/>
    </source>
</evidence>
<dbReference type="Gene3D" id="1.10.8.80">
    <property type="entry name" value="Magnesium chelatase subunit I, C-Terminal domain"/>
    <property type="match status" value="1"/>
</dbReference>
<dbReference type="FunFam" id="3.40.50.300:FF:000640">
    <property type="entry name" value="MoxR family ATPase"/>
    <property type="match status" value="1"/>
</dbReference>
<dbReference type="PIRSF" id="PIRSF002849">
    <property type="entry name" value="AAA_ATPase_chaperone_MoxR_prd"/>
    <property type="match status" value="1"/>
</dbReference>
<feature type="domain" description="ChlI/MoxR AAA lid" evidence="5">
    <location>
        <begin position="239"/>
        <end position="308"/>
    </location>
</feature>
<evidence type="ECO:0000259" key="4">
    <source>
        <dbReference type="Pfam" id="PF07726"/>
    </source>
</evidence>
<feature type="compositionally biased region" description="Gly residues" evidence="3">
    <location>
        <begin position="375"/>
        <end position="384"/>
    </location>
</feature>
<evidence type="ECO:0000256" key="2">
    <source>
        <dbReference type="ARBA" id="ARBA00022840"/>
    </source>
</evidence>
<evidence type="ECO:0000313" key="7">
    <source>
        <dbReference type="Proteomes" id="UP000011602"/>
    </source>
</evidence>
<keyword evidence="2" id="KW-0067">ATP-binding</keyword>
<gene>
    <name evidence="6" type="ORF">C493_12973</name>
</gene>
<dbReference type="InterPro" id="IPR050764">
    <property type="entry name" value="CbbQ/NirQ/NorQ/GpvN"/>
</dbReference>
<dbReference type="EMBL" id="AOHZ01000060">
    <property type="protein sequence ID" value="ELY54265.1"/>
    <property type="molecule type" value="Genomic_DNA"/>
</dbReference>
<dbReference type="OrthoDB" id="24581at2157"/>
<dbReference type="eggNOG" id="arCOG00434">
    <property type="taxonomic scope" value="Archaea"/>
</dbReference>
<dbReference type="Gene3D" id="3.40.50.300">
    <property type="entry name" value="P-loop containing nucleotide triphosphate hydrolases"/>
    <property type="match status" value="1"/>
</dbReference>
<dbReference type="PATRIC" id="fig|1227499.3.peg.2663"/>
<reference evidence="6 7" key="1">
    <citation type="journal article" date="2014" name="PLoS Genet.">
        <title>Phylogenetically driven sequencing of extremely halophilic archaea reveals strategies for static and dynamic osmo-response.</title>
        <authorList>
            <person name="Becker E.A."/>
            <person name="Seitzer P.M."/>
            <person name="Tritt A."/>
            <person name="Larsen D."/>
            <person name="Krusor M."/>
            <person name="Yao A.I."/>
            <person name="Wu D."/>
            <person name="Madern D."/>
            <person name="Eisen J.A."/>
            <person name="Darling A.E."/>
            <person name="Facciotti M.T."/>
        </authorList>
    </citation>
    <scope>NUCLEOTIDE SEQUENCE [LARGE SCALE GENOMIC DNA]</scope>
    <source>
        <strain evidence="6 7">JCM 12255</strain>
    </source>
</reference>
<keyword evidence="1" id="KW-0547">Nucleotide-binding</keyword>
<sequence length="384" mass="40679">MDESTVTPEAAEATVRDVVGRIEEAAVVDHAVLHDVLSAVLARGHVLLEDVPGTGKSVIARTIAESMGLEFTRIQFTPDLLPSDVTGSTVYDEQAGEFRFSEGPVFANVVLADEINRAPPKTQAALLEAMEERQVSIDGSTYDLPEPFVVIATQNPIEQEGTFRLPEAQRDRFSVKTSLGYPDLEGEMGLLERRANRRSLSPSVDPIVEPETVRELQELTEEVTVDEKIRRYIIELARTTRRSGHAATGVSPRGVQRVFEAARAAAIIDGRDYVTPDDVKRLAESTMAHRIVLTTEANVEGVAGSDIVRFALQSVDVPAVSPHASDDEPDADESDSGADDADPTDGRSGGAAPAAATAPGEAGGPNADTAPGESGSDGAGASDG</sequence>
<dbReference type="PANTHER" id="PTHR42759:SF1">
    <property type="entry name" value="MAGNESIUM-CHELATASE SUBUNIT CHLD"/>
    <property type="match status" value="1"/>
</dbReference>
<dbReference type="GO" id="GO:0005524">
    <property type="term" value="F:ATP binding"/>
    <property type="evidence" value="ECO:0007669"/>
    <property type="project" value="UniProtKB-KW"/>
</dbReference>
<dbReference type="Pfam" id="PF07726">
    <property type="entry name" value="AAA_3"/>
    <property type="match status" value="1"/>
</dbReference>